<dbReference type="InterPro" id="IPR028098">
    <property type="entry name" value="Glyco_trans_4-like_N"/>
</dbReference>
<name>A0ABX1LNN8_9CYAN</name>
<evidence type="ECO:0000256" key="1">
    <source>
        <dbReference type="ARBA" id="ARBA00022676"/>
    </source>
</evidence>
<comment type="caution">
    <text evidence="6">The sequence shown here is derived from an EMBL/GenBank/DDBJ whole genome shotgun (WGS) entry which is preliminary data.</text>
</comment>
<evidence type="ECO:0000313" key="7">
    <source>
        <dbReference type="Proteomes" id="UP000738376"/>
    </source>
</evidence>
<feature type="domain" description="Glycosyl transferase family 1" evidence="4">
    <location>
        <begin position="263"/>
        <end position="438"/>
    </location>
</feature>
<dbReference type="Gene3D" id="3.40.50.2000">
    <property type="entry name" value="Glycogen Phosphorylase B"/>
    <property type="match status" value="2"/>
</dbReference>
<feature type="region of interest" description="Disordered" evidence="3">
    <location>
        <begin position="33"/>
        <end position="55"/>
    </location>
</feature>
<evidence type="ECO:0000259" key="4">
    <source>
        <dbReference type="Pfam" id="PF00534"/>
    </source>
</evidence>
<organism evidence="6 7">
    <name type="scientific">Pseudanabaena yagii GIHE-NHR1</name>
    <dbReference type="NCBI Taxonomy" id="2722753"/>
    <lineage>
        <taxon>Bacteria</taxon>
        <taxon>Bacillati</taxon>
        <taxon>Cyanobacteriota</taxon>
        <taxon>Cyanophyceae</taxon>
        <taxon>Pseudanabaenales</taxon>
        <taxon>Pseudanabaenaceae</taxon>
        <taxon>Pseudanabaena</taxon>
        <taxon>Pseudanabaena yagii</taxon>
    </lineage>
</organism>
<accession>A0ABX1LNN8</accession>
<gene>
    <name evidence="6" type="ORF">HC246_06830</name>
</gene>
<dbReference type="PANTHER" id="PTHR12526">
    <property type="entry name" value="GLYCOSYLTRANSFERASE"/>
    <property type="match status" value="1"/>
</dbReference>
<dbReference type="Pfam" id="PF00534">
    <property type="entry name" value="Glycos_transf_1"/>
    <property type="match status" value="1"/>
</dbReference>
<evidence type="ECO:0000313" key="6">
    <source>
        <dbReference type="EMBL" id="NMF57738.1"/>
    </source>
</evidence>
<dbReference type="PANTHER" id="PTHR12526:SF510">
    <property type="entry name" value="D-INOSITOL 3-PHOSPHATE GLYCOSYLTRANSFERASE"/>
    <property type="match status" value="1"/>
</dbReference>
<dbReference type="Proteomes" id="UP000738376">
    <property type="component" value="Unassembled WGS sequence"/>
</dbReference>
<dbReference type="RefSeq" id="WP_169362730.1">
    <property type="nucleotide sequence ID" value="NZ_JAAVJL010000001.1"/>
</dbReference>
<sequence length="494" mass="54129">MSLSPLISPLNSSPNSLNSGFISIPSATTTIPLSRNSISNTKPFPKSLKTTHRPSTHRQAIALISDHGDPAAVIGKEEAGGQNVYVRQVGEALAKLGWQVDLFTRKRHPDEPMIVQHSPHCRTIRLKAGAETHIPRDRLFPEMPAFVEAFLKFQAKEGTNYPLIHTNYWMSAWVGLQLKQRMNVQLVHTYHSLGAVKYQSVSDRPAIADTRLAIERQILEQGDCVVATSPQEVEHLRSLVSSKGMIEVIPCGTDIQTFHLMPKEEARAKLGLPHDEQVVLYVGRFDPRKGIETLVRAFAQLKESDNSQKLRLLIVGGSDPDAVDGQERSRIEALVRDCGLGAVTQFVGQVGHDRLPLYYTAADVCVIPSHYEPFGLVAIEAMACGTPVVASDVGGLKFTVVQGETGWLVPPQNVGAFAEAISFALNDPLAVTKMREQASLRVQQNFSWNGVAIQLSDLYRRLLARSLSHKSFMPSSPFIPAPASLAVAEMAKAS</sequence>
<reference evidence="6 7" key="1">
    <citation type="submission" date="2020-03" db="EMBL/GenBank/DDBJ databases">
        <title>Draft Genome Sequence of 2-Methylisoborneol Producing Pseudanabaena yagii Strain GIHE-NHR1 Isolated from North Han River in South Korea.</title>
        <authorList>
            <person name="Jeong J."/>
        </authorList>
    </citation>
    <scope>NUCLEOTIDE SEQUENCE [LARGE SCALE GENOMIC DNA]</scope>
    <source>
        <strain evidence="6 7">GIHE-NHR1</strain>
    </source>
</reference>
<dbReference type="SUPFAM" id="SSF53756">
    <property type="entry name" value="UDP-Glycosyltransferase/glycogen phosphorylase"/>
    <property type="match status" value="1"/>
</dbReference>
<keyword evidence="7" id="KW-1185">Reference proteome</keyword>
<protein>
    <submittedName>
        <fullName evidence="6">Glycosyltransferase family 1 protein</fullName>
    </submittedName>
</protein>
<keyword evidence="1" id="KW-0328">Glycosyltransferase</keyword>
<dbReference type="Pfam" id="PF13579">
    <property type="entry name" value="Glyco_trans_4_4"/>
    <property type="match status" value="1"/>
</dbReference>
<dbReference type="EMBL" id="JAAVJL010000001">
    <property type="protein sequence ID" value="NMF57738.1"/>
    <property type="molecule type" value="Genomic_DNA"/>
</dbReference>
<feature type="domain" description="Glycosyltransferase subfamily 4-like N-terminal" evidence="5">
    <location>
        <begin position="80"/>
        <end position="252"/>
    </location>
</feature>
<evidence type="ECO:0000256" key="2">
    <source>
        <dbReference type="ARBA" id="ARBA00022679"/>
    </source>
</evidence>
<proteinExistence type="predicted"/>
<feature type="compositionally biased region" description="Polar residues" evidence="3">
    <location>
        <begin position="33"/>
        <end position="42"/>
    </location>
</feature>
<dbReference type="InterPro" id="IPR001296">
    <property type="entry name" value="Glyco_trans_1"/>
</dbReference>
<evidence type="ECO:0000256" key="3">
    <source>
        <dbReference type="SAM" id="MobiDB-lite"/>
    </source>
</evidence>
<keyword evidence="2" id="KW-0808">Transferase</keyword>
<dbReference type="CDD" id="cd03800">
    <property type="entry name" value="GT4_sucrose_synthase"/>
    <property type="match status" value="1"/>
</dbReference>
<evidence type="ECO:0000259" key="5">
    <source>
        <dbReference type="Pfam" id="PF13579"/>
    </source>
</evidence>